<name>A0AAD9PN59_9APIC</name>
<gene>
    <name evidence="1" type="ORF">BdWA1_000856</name>
</gene>
<protein>
    <submittedName>
        <fullName evidence="1">Uncharacterized protein</fullName>
    </submittedName>
</protein>
<dbReference type="Proteomes" id="UP001214638">
    <property type="component" value="Unassembled WGS sequence"/>
</dbReference>
<proteinExistence type="predicted"/>
<dbReference type="EMBL" id="JALLKP010000001">
    <property type="protein sequence ID" value="KAK2197853.1"/>
    <property type="molecule type" value="Genomic_DNA"/>
</dbReference>
<evidence type="ECO:0000313" key="2">
    <source>
        <dbReference type="Proteomes" id="UP001214638"/>
    </source>
</evidence>
<dbReference type="KEGG" id="bdw:94335154"/>
<keyword evidence="2" id="KW-1185">Reference proteome</keyword>
<evidence type="ECO:0000313" key="1">
    <source>
        <dbReference type="EMBL" id="KAK2197853.1"/>
    </source>
</evidence>
<dbReference type="RefSeq" id="XP_067804695.1">
    <property type="nucleotide sequence ID" value="XM_067945904.1"/>
</dbReference>
<dbReference type="GeneID" id="94335154"/>
<organism evidence="1 2">
    <name type="scientific">Babesia duncani</name>
    <dbReference type="NCBI Taxonomy" id="323732"/>
    <lineage>
        <taxon>Eukaryota</taxon>
        <taxon>Sar</taxon>
        <taxon>Alveolata</taxon>
        <taxon>Apicomplexa</taxon>
        <taxon>Aconoidasida</taxon>
        <taxon>Piroplasmida</taxon>
        <taxon>Babesiidae</taxon>
        <taxon>Babesia</taxon>
    </lineage>
</organism>
<reference evidence="1" key="1">
    <citation type="journal article" date="2023" name="Nat. Microbiol.">
        <title>Babesia duncani multi-omics identifies virulence factors and drug targets.</title>
        <authorList>
            <person name="Singh P."/>
            <person name="Lonardi S."/>
            <person name="Liang Q."/>
            <person name="Vydyam P."/>
            <person name="Khabirova E."/>
            <person name="Fang T."/>
            <person name="Gihaz S."/>
            <person name="Thekkiniath J."/>
            <person name="Munshi M."/>
            <person name="Abel S."/>
            <person name="Ciampossin L."/>
            <person name="Batugedara G."/>
            <person name="Gupta M."/>
            <person name="Lu X.M."/>
            <person name="Lenz T."/>
            <person name="Chakravarty S."/>
            <person name="Cornillot E."/>
            <person name="Hu Y."/>
            <person name="Ma W."/>
            <person name="Gonzalez L.M."/>
            <person name="Sanchez S."/>
            <person name="Estrada K."/>
            <person name="Sanchez-Flores A."/>
            <person name="Montero E."/>
            <person name="Harb O.S."/>
            <person name="Le Roch K.G."/>
            <person name="Mamoun C.B."/>
        </authorList>
    </citation>
    <scope>NUCLEOTIDE SEQUENCE</scope>
    <source>
        <strain evidence="1">WA1</strain>
    </source>
</reference>
<comment type="caution">
    <text evidence="1">The sequence shown here is derived from an EMBL/GenBank/DDBJ whole genome shotgun (WGS) entry which is preliminary data.</text>
</comment>
<dbReference type="AlphaFoldDB" id="A0AAD9PN59"/>
<accession>A0AAD9PN59</accession>
<sequence>MTTLWRKLQVPSKLNIFCFEKLYRKSPKAIHGDGAKADIEDRINSCVNQIDFLEVDLSRGSPVDTSLSSKTPDPYLERFVEQLVQQDGSGTTK</sequence>